<dbReference type="CDD" id="cd00082">
    <property type="entry name" value="HisKA"/>
    <property type="match status" value="1"/>
</dbReference>
<keyword evidence="11 14" id="KW-1133">Transmembrane helix</keyword>
<keyword evidence="12" id="KW-0902">Two-component regulatory system</keyword>
<feature type="transmembrane region" description="Helical" evidence="14">
    <location>
        <begin position="97"/>
        <end position="114"/>
    </location>
</feature>
<protein>
    <recommendedName>
        <fullName evidence="3">histidine kinase</fullName>
        <ecNumber evidence="3">2.7.13.3</ecNumber>
    </recommendedName>
</protein>
<evidence type="ECO:0000256" key="9">
    <source>
        <dbReference type="ARBA" id="ARBA00022777"/>
    </source>
</evidence>
<evidence type="ECO:0000313" key="16">
    <source>
        <dbReference type="EMBL" id="PKR84969.1"/>
    </source>
</evidence>
<dbReference type="Proteomes" id="UP000233440">
    <property type="component" value="Unassembled WGS sequence"/>
</dbReference>
<keyword evidence="10" id="KW-0067">ATP-binding</keyword>
<evidence type="ECO:0000256" key="2">
    <source>
        <dbReference type="ARBA" id="ARBA00004651"/>
    </source>
</evidence>
<evidence type="ECO:0000256" key="6">
    <source>
        <dbReference type="ARBA" id="ARBA00022679"/>
    </source>
</evidence>
<feature type="transmembrane region" description="Helical" evidence="14">
    <location>
        <begin position="65"/>
        <end position="85"/>
    </location>
</feature>
<dbReference type="GO" id="GO:0071555">
    <property type="term" value="P:cell wall organization"/>
    <property type="evidence" value="ECO:0007669"/>
    <property type="project" value="InterPro"/>
</dbReference>
<dbReference type="SUPFAM" id="SSF47384">
    <property type="entry name" value="Homodimeric domain of signal transducing histidine kinase"/>
    <property type="match status" value="1"/>
</dbReference>
<dbReference type="Pfam" id="PF07694">
    <property type="entry name" value="5TM-5TMR_LYT"/>
    <property type="match status" value="1"/>
</dbReference>
<keyword evidence="8" id="KW-0547">Nucleotide-binding</keyword>
<dbReference type="InterPro" id="IPR036097">
    <property type="entry name" value="HisK_dim/P_sf"/>
</dbReference>
<evidence type="ECO:0000256" key="10">
    <source>
        <dbReference type="ARBA" id="ARBA00022840"/>
    </source>
</evidence>
<evidence type="ECO:0000256" key="5">
    <source>
        <dbReference type="ARBA" id="ARBA00022553"/>
    </source>
</evidence>
<sequence length="423" mass="47443">MILEKILLHLLIILIPVHIYTLFFENRKIGRSPYLFGLINGITAIITMSFSFSAFGMVWDLRYTPLVIAFLYEGPISGLIVMSIIALKRTITGGDGLIVAYLCLMFSVILPIYLHKNYWDISKTNRVKKALIVGIWTAFTQVIITFGYFLINDYPNHTNKELFLFVVFYGVVQIIGIAASSTLHERMIEKQLLQKEMSKAEKLHTIGELAASIAHEIRNPLTVVKGFLQLMKKEEKGTHLQYLTLVLSELDRAEVIISDYLNFAKPRLEKIETIKLGDFISGIITLIQSLAVTKGVILEDKVNENPSIVTDKDQLKQAMVNFIKNAIEATPQGGAVSVNLKRINNFVYIVISDTGKGMTNEQLTRIGTIFYTTKEKGTGLGTAVSIRIIETMNGKVTYESELNVGTRVTIQLPIVEEGKLNSF</sequence>
<dbReference type="GO" id="GO:0005886">
    <property type="term" value="C:plasma membrane"/>
    <property type="evidence" value="ECO:0007669"/>
    <property type="project" value="UniProtKB-SubCell"/>
</dbReference>
<dbReference type="EMBL" id="PIQO01000007">
    <property type="protein sequence ID" value="PKR84969.1"/>
    <property type="molecule type" value="Genomic_DNA"/>
</dbReference>
<dbReference type="SUPFAM" id="SSF55874">
    <property type="entry name" value="ATPase domain of HSP90 chaperone/DNA topoisomerase II/histidine kinase"/>
    <property type="match status" value="1"/>
</dbReference>
<dbReference type="PROSITE" id="PS50109">
    <property type="entry name" value="HIS_KIN"/>
    <property type="match status" value="1"/>
</dbReference>
<proteinExistence type="predicted"/>
<dbReference type="Gene3D" id="3.30.565.10">
    <property type="entry name" value="Histidine kinase-like ATPase, C-terminal domain"/>
    <property type="match status" value="1"/>
</dbReference>
<dbReference type="InterPro" id="IPR004358">
    <property type="entry name" value="Sig_transdc_His_kin-like_C"/>
</dbReference>
<evidence type="ECO:0000256" key="14">
    <source>
        <dbReference type="SAM" id="Phobius"/>
    </source>
</evidence>
<evidence type="ECO:0000256" key="8">
    <source>
        <dbReference type="ARBA" id="ARBA00022741"/>
    </source>
</evidence>
<evidence type="ECO:0000256" key="7">
    <source>
        <dbReference type="ARBA" id="ARBA00022692"/>
    </source>
</evidence>
<accession>A0A2N3LK96</accession>
<dbReference type="SMART" id="SM00387">
    <property type="entry name" value="HATPase_c"/>
    <property type="match status" value="1"/>
</dbReference>
<dbReference type="PANTHER" id="PTHR43065">
    <property type="entry name" value="SENSOR HISTIDINE KINASE"/>
    <property type="match status" value="1"/>
</dbReference>
<keyword evidence="17" id="KW-1185">Reference proteome</keyword>
<feature type="domain" description="Histidine kinase" evidence="15">
    <location>
        <begin position="212"/>
        <end position="416"/>
    </location>
</feature>
<dbReference type="EC" id="2.7.13.3" evidence="3"/>
<comment type="subcellular location">
    <subcellularLocation>
        <location evidence="2">Cell membrane</location>
        <topology evidence="2">Multi-pass membrane protein</topology>
    </subcellularLocation>
</comment>
<evidence type="ECO:0000256" key="11">
    <source>
        <dbReference type="ARBA" id="ARBA00022989"/>
    </source>
</evidence>
<evidence type="ECO:0000259" key="15">
    <source>
        <dbReference type="PROSITE" id="PS50109"/>
    </source>
</evidence>
<dbReference type="PRINTS" id="PR00344">
    <property type="entry name" value="BCTRLSENSOR"/>
</dbReference>
<evidence type="ECO:0000256" key="13">
    <source>
        <dbReference type="ARBA" id="ARBA00023136"/>
    </source>
</evidence>
<dbReference type="PANTHER" id="PTHR43065:SF46">
    <property type="entry name" value="C4-DICARBOXYLATE TRANSPORT SENSOR PROTEIN DCTB"/>
    <property type="match status" value="1"/>
</dbReference>
<feature type="transmembrane region" description="Helical" evidence="14">
    <location>
        <begin position="35"/>
        <end position="59"/>
    </location>
</feature>
<dbReference type="InterPro" id="IPR036890">
    <property type="entry name" value="HATPase_C_sf"/>
</dbReference>
<dbReference type="SMART" id="SM00388">
    <property type="entry name" value="HisKA"/>
    <property type="match status" value="1"/>
</dbReference>
<reference evidence="16 17" key="1">
    <citation type="submission" date="2017-11" db="EMBL/GenBank/DDBJ databases">
        <title>Bacillus camelliae sp. nov., isolated from pu'er tea.</title>
        <authorList>
            <person name="Niu L."/>
        </authorList>
    </citation>
    <scope>NUCLEOTIDE SEQUENCE [LARGE SCALE GENOMIC DNA]</scope>
    <source>
        <strain evidence="16 17">7578-1</strain>
    </source>
</reference>
<keyword evidence="9 16" id="KW-0418">Kinase</keyword>
<comment type="caution">
    <text evidence="16">The sequence shown here is derived from an EMBL/GenBank/DDBJ whole genome shotgun (WGS) entry which is preliminary data.</text>
</comment>
<dbReference type="GO" id="GO:0005524">
    <property type="term" value="F:ATP binding"/>
    <property type="evidence" value="ECO:0007669"/>
    <property type="project" value="UniProtKB-KW"/>
</dbReference>
<keyword evidence="6" id="KW-0808">Transferase</keyword>
<dbReference type="Pfam" id="PF02518">
    <property type="entry name" value="HATPase_c"/>
    <property type="match status" value="1"/>
</dbReference>
<keyword evidence="5" id="KW-0597">Phosphoprotein</keyword>
<keyword evidence="7 14" id="KW-0812">Transmembrane</keyword>
<feature type="transmembrane region" description="Helical" evidence="14">
    <location>
        <begin position="162"/>
        <end position="183"/>
    </location>
</feature>
<dbReference type="OrthoDB" id="9815750at2"/>
<dbReference type="AlphaFoldDB" id="A0A2N3LK96"/>
<evidence type="ECO:0000256" key="1">
    <source>
        <dbReference type="ARBA" id="ARBA00000085"/>
    </source>
</evidence>
<dbReference type="InterPro" id="IPR003594">
    <property type="entry name" value="HATPase_dom"/>
</dbReference>
<dbReference type="InterPro" id="IPR003661">
    <property type="entry name" value="HisK_dim/P_dom"/>
</dbReference>
<dbReference type="Pfam" id="PF00512">
    <property type="entry name" value="HisKA"/>
    <property type="match status" value="1"/>
</dbReference>
<name>A0A2N3LK96_9BACI</name>
<dbReference type="GO" id="GO:0000155">
    <property type="term" value="F:phosphorelay sensor kinase activity"/>
    <property type="evidence" value="ECO:0007669"/>
    <property type="project" value="InterPro"/>
</dbReference>
<keyword evidence="4" id="KW-1003">Cell membrane</keyword>
<evidence type="ECO:0000256" key="4">
    <source>
        <dbReference type="ARBA" id="ARBA00022475"/>
    </source>
</evidence>
<feature type="transmembrane region" description="Helical" evidence="14">
    <location>
        <begin position="130"/>
        <end position="150"/>
    </location>
</feature>
<dbReference type="InterPro" id="IPR011620">
    <property type="entry name" value="Sig_transdc_His_kinase_LytS_TM"/>
</dbReference>
<dbReference type="InterPro" id="IPR005467">
    <property type="entry name" value="His_kinase_dom"/>
</dbReference>
<keyword evidence="13 14" id="KW-0472">Membrane</keyword>
<dbReference type="Gene3D" id="1.10.287.130">
    <property type="match status" value="1"/>
</dbReference>
<evidence type="ECO:0000256" key="3">
    <source>
        <dbReference type="ARBA" id="ARBA00012438"/>
    </source>
</evidence>
<evidence type="ECO:0000256" key="12">
    <source>
        <dbReference type="ARBA" id="ARBA00023012"/>
    </source>
</evidence>
<comment type="catalytic activity">
    <reaction evidence="1">
        <text>ATP + protein L-histidine = ADP + protein N-phospho-L-histidine.</text>
        <dbReference type="EC" id="2.7.13.3"/>
    </reaction>
</comment>
<feature type="transmembrane region" description="Helical" evidence="14">
    <location>
        <begin position="6"/>
        <end position="23"/>
    </location>
</feature>
<evidence type="ECO:0000313" key="17">
    <source>
        <dbReference type="Proteomes" id="UP000233440"/>
    </source>
</evidence>
<dbReference type="RefSeq" id="WP_101354335.1">
    <property type="nucleotide sequence ID" value="NZ_PIQO01000007.1"/>
</dbReference>
<organism evidence="16 17">
    <name type="scientific">Heyndrickxia camelliae</name>
    <dbReference type="NCBI Taxonomy" id="1707093"/>
    <lineage>
        <taxon>Bacteria</taxon>
        <taxon>Bacillati</taxon>
        <taxon>Bacillota</taxon>
        <taxon>Bacilli</taxon>
        <taxon>Bacillales</taxon>
        <taxon>Bacillaceae</taxon>
        <taxon>Heyndrickxia</taxon>
    </lineage>
</organism>
<gene>
    <name evidence="16" type="ORF">CWO92_11440</name>
</gene>